<accession>A0A1X7RGA7</accession>
<dbReference type="Proteomes" id="UP000215127">
    <property type="component" value="Chromosome 1"/>
</dbReference>
<gene>
    <name evidence="1" type="ORF">ZT3D7_G1612</name>
</gene>
<dbReference type="EMBL" id="LT853692">
    <property type="protein sequence ID" value="SMQ46466.1"/>
    <property type="molecule type" value="Genomic_DNA"/>
</dbReference>
<keyword evidence="2" id="KW-1185">Reference proteome</keyword>
<name>A0A1X7RGA7_ZYMT9</name>
<proteinExistence type="predicted"/>
<organism evidence="1 2">
    <name type="scientific">Zymoseptoria tritici (strain ST99CH_3D7)</name>
    <dbReference type="NCBI Taxonomy" id="1276538"/>
    <lineage>
        <taxon>Eukaryota</taxon>
        <taxon>Fungi</taxon>
        <taxon>Dikarya</taxon>
        <taxon>Ascomycota</taxon>
        <taxon>Pezizomycotina</taxon>
        <taxon>Dothideomycetes</taxon>
        <taxon>Dothideomycetidae</taxon>
        <taxon>Mycosphaerellales</taxon>
        <taxon>Mycosphaerellaceae</taxon>
        <taxon>Zymoseptoria</taxon>
    </lineage>
</organism>
<evidence type="ECO:0000313" key="2">
    <source>
        <dbReference type="Proteomes" id="UP000215127"/>
    </source>
</evidence>
<evidence type="ECO:0008006" key="3">
    <source>
        <dbReference type="Google" id="ProtNLM"/>
    </source>
</evidence>
<reference evidence="1 2" key="1">
    <citation type="submission" date="2016-06" db="EMBL/GenBank/DDBJ databases">
        <authorList>
            <person name="Kjaerup R.B."/>
            <person name="Dalgaard T.S."/>
            <person name="Juul-Madsen H.R."/>
        </authorList>
    </citation>
    <scope>NUCLEOTIDE SEQUENCE [LARGE SCALE GENOMIC DNA]</scope>
</reference>
<dbReference type="AlphaFoldDB" id="A0A1X7RGA7"/>
<evidence type="ECO:0000313" key="1">
    <source>
        <dbReference type="EMBL" id="SMQ46466.1"/>
    </source>
</evidence>
<protein>
    <recommendedName>
        <fullName evidence="3">F-box domain-containing protein</fullName>
    </recommendedName>
</protein>
<dbReference type="STRING" id="1276538.A0A1X7RGA7"/>
<sequence length="510" mass="58293">MDRLPEELLALICEHCDHAAQKALRLASKRLHEASTPLVFEHFYMGLFEYGLLSLKDIAKSPLAKHVKELTLFPDIISSWTKESYEKAIDMRPNFSLWLRGRKSQIQERYEGTGITSRLYPGDPRREYEALPRHSLTKAQLDAGWAGFNDCVRQQARWSQDREGLLFKECISLLANLSKADVQCAVPFSGRTNDWPVWKKLRRHIYVGPDDFVWRQEMDEPDYAHMSGQAALCLLEALGYRASFAGTKQVKYLSIHSSHLDPYLSLMDESASNTTIRRSPAHATRYQTLLETFRHLTTLHLHIPHATVSAHVSGFGMAVETMEFLRSARHLRKLDLRYGDDEMSPDDESDSQLENLFDSDDVLFPELQSAALATNLPAEILLKFLNNHARTLRRLELRDMLVHNVNVAIEHIPRVLKLDHVYVECLWDDASRTEGEFDVNYLCVLSRGTDYDAGYERSVKAYLLGQAEVMPNIERDGGLGEIREWSEWQNEYYATVAASSDDEVSNGQVG</sequence>
<dbReference type="CDD" id="cd09917">
    <property type="entry name" value="F-box_SF"/>
    <property type="match status" value="1"/>
</dbReference>